<dbReference type="InterPro" id="IPR012337">
    <property type="entry name" value="RNaseH-like_sf"/>
</dbReference>
<dbReference type="Proteomes" id="UP000233837">
    <property type="component" value="Unassembled WGS sequence"/>
</dbReference>
<dbReference type="Gene3D" id="3.30.420.10">
    <property type="entry name" value="Ribonuclease H-like superfamily/Ribonuclease H"/>
    <property type="match status" value="1"/>
</dbReference>
<dbReference type="InterPro" id="IPR001584">
    <property type="entry name" value="Integrase_cat-core"/>
</dbReference>
<dbReference type="GO" id="GO:0003676">
    <property type="term" value="F:nucleic acid binding"/>
    <property type="evidence" value="ECO:0007669"/>
    <property type="project" value="InterPro"/>
</dbReference>
<dbReference type="AlphaFoldDB" id="A0A2I0WVH8"/>
<evidence type="ECO:0000313" key="2">
    <source>
        <dbReference type="EMBL" id="PKU79678.1"/>
    </source>
</evidence>
<keyword evidence="3" id="KW-1185">Reference proteome</keyword>
<dbReference type="CDD" id="cd09272">
    <property type="entry name" value="RNase_HI_RT_Ty1"/>
    <property type="match status" value="1"/>
</dbReference>
<feature type="domain" description="Integrase catalytic" evidence="1">
    <location>
        <begin position="1"/>
        <end position="108"/>
    </location>
</feature>
<evidence type="ECO:0000259" key="1">
    <source>
        <dbReference type="PROSITE" id="PS50994"/>
    </source>
</evidence>
<dbReference type="Pfam" id="PF25597">
    <property type="entry name" value="SH3_retrovirus"/>
    <property type="match status" value="1"/>
</dbReference>
<dbReference type="SUPFAM" id="SSF53098">
    <property type="entry name" value="Ribonuclease H-like"/>
    <property type="match status" value="1"/>
</dbReference>
<dbReference type="Pfam" id="PF07727">
    <property type="entry name" value="RVT_2"/>
    <property type="match status" value="1"/>
</dbReference>
<dbReference type="InterPro" id="IPR036397">
    <property type="entry name" value="RNaseH_sf"/>
</dbReference>
<reference evidence="2 3" key="1">
    <citation type="journal article" date="2016" name="Sci. Rep.">
        <title>The Dendrobium catenatum Lindl. genome sequence provides insights into polysaccharide synthase, floral development and adaptive evolution.</title>
        <authorList>
            <person name="Zhang G.Q."/>
            <person name="Xu Q."/>
            <person name="Bian C."/>
            <person name="Tsai W.C."/>
            <person name="Yeh C.M."/>
            <person name="Liu K.W."/>
            <person name="Yoshida K."/>
            <person name="Zhang L.S."/>
            <person name="Chang S.B."/>
            <person name="Chen F."/>
            <person name="Shi Y."/>
            <person name="Su Y.Y."/>
            <person name="Zhang Y.Q."/>
            <person name="Chen L.J."/>
            <person name="Yin Y."/>
            <person name="Lin M."/>
            <person name="Huang H."/>
            <person name="Deng H."/>
            <person name="Wang Z.W."/>
            <person name="Zhu S.L."/>
            <person name="Zhao X."/>
            <person name="Deng C."/>
            <person name="Niu S.C."/>
            <person name="Huang J."/>
            <person name="Wang M."/>
            <person name="Liu G.H."/>
            <person name="Yang H.J."/>
            <person name="Xiao X.J."/>
            <person name="Hsiao Y.Y."/>
            <person name="Wu W.L."/>
            <person name="Chen Y.Y."/>
            <person name="Mitsuda N."/>
            <person name="Ohme-Takagi M."/>
            <person name="Luo Y.B."/>
            <person name="Van de Peer Y."/>
            <person name="Liu Z.J."/>
        </authorList>
    </citation>
    <scope>NUCLEOTIDE SEQUENCE [LARGE SCALE GENOMIC DNA]</scope>
    <source>
        <tissue evidence="2">The whole plant</tissue>
    </source>
</reference>
<dbReference type="PROSITE" id="PS50994">
    <property type="entry name" value="INTEGRASE"/>
    <property type="match status" value="1"/>
</dbReference>
<reference evidence="2 3" key="2">
    <citation type="journal article" date="2017" name="Nature">
        <title>The Apostasia genome and the evolution of orchids.</title>
        <authorList>
            <person name="Zhang G.Q."/>
            <person name="Liu K.W."/>
            <person name="Li Z."/>
            <person name="Lohaus R."/>
            <person name="Hsiao Y.Y."/>
            <person name="Niu S.C."/>
            <person name="Wang J.Y."/>
            <person name="Lin Y.C."/>
            <person name="Xu Q."/>
            <person name="Chen L.J."/>
            <person name="Yoshida K."/>
            <person name="Fujiwara S."/>
            <person name="Wang Z.W."/>
            <person name="Zhang Y.Q."/>
            <person name="Mitsuda N."/>
            <person name="Wang M."/>
            <person name="Liu G.H."/>
            <person name="Pecoraro L."/>
            <person name="Huang H.X."/>
            <person name="Xiao X.J."/>
            <person name="Lin M."/>
            <person name="Wu X.Y."/>
            <person name="Wu W.L."/>
            <person name="Chen Y.Y."/>
            <person name="Chang S.B."/>
            <person name="Sakamoto S."/>
            <person name="Ohme-Takagi M."/>
            <person name="Yagi M."/>
            <person name="Zeng S.J."/>
            <person name="Shen C.Y."/>
            <person name="Yeh C.M."/>
            <person name="Luo Y.B."/>
            <person name="Tsai W.C."/>
            <person name="Van de Peer Y."/>
            <person name="Liu Z.J."/>
        </authorList>
    </citation>
    <scope>NUCLEOTIDE SEQUENCE [LARGE SCALE GENOMIC DNA]</scope>
    <source>
        <tissue evidence="2">The whole plant</tissue>
    </source>
</reference>
<name>A0A2I0WVH8_9ASPA</name>
<dbReference type="PANTHER" id="PTHR11439">
    <property type="entry name" value="GAG-POL-RELATED RETROTRANSPOSON"/>
    <property type="match status" value="1"/>
</dbReference>
<proteinExistence type="predicted"/>
<gene>
    <name evidence="2" type="ORF">MA16_Dca027446</name>
</gene>
<dbReference type="InterPro" id="IPR043502">
    <property type="entry name" value="DNA/RNA_pol_sf"/>
</dbReference>
<dbReference type="GO" id="GO:0015074">
    <property type="term" value="P:DNA integration"/>
    <property type="evidence" value="ECO:0007669"/>
    <property type="project" value="InterPro"/>
</dbReference>
<dbReference type="InterPro" id="IPR057670">
    <property type="entry name" value="SH3_retrovirus"/>
</dbReference>
<sequence length="732" mass="82492">MISRQYNAKLKIFRSDGGGEFVNGKFQTLFRQLGIQHQYTCAHTPSQNGVAERKHKHIIETVRSLLVEANLPHSLWVEALLASVYLINRCPSRSLNNISPYHILHKKPAKYDHLKIFGCLCYPWLKPYSSSKLSPLSTPCVFIGYATAQKGYRCLNPTTGRVYVSRHVIFNEAIYPYRLNAPHPSQDKQSPPTHHMLTRSKTGNLKPKTIFNLAHRDSSPVTDPVSYTEAARQEHWRRAMSEEFQALQSQGTWDLVPPSPDQNVLGCKWTFRTKYLSDGTVSRYKARLVAKGFNQEHGLDYNETFSPVAKMPTVRILLVIALHHQWKIHQLDVSNAFLHGTLTHTVHMKQPPGFLDATFPNHVCRLKKALYGLKQSPREWFATLSGHLLSLGFKLSSSDTSLFIYHNNNTIMYFLVYVDDIILTGNSTAAINNLITNLSNKFTMKDLGTISQFLGIQVVHTSYGLHLNQSRFAQTILSRAGMTNCKPVSTPLQLKSSTANTNSNAFSNPSLYRHLAGSLQYLTLTRPDLSFAVNEVCQHMQNPTIAHFEALKRLLRFLQGTIHTGLPLFRDKPILRSFADSDWAGDDTDRKSTTGFCNYLGSSLISWTVKKQTAVARSSTEAEYRALAAAATEVVWIRRLLCELNHNQSTATTLFCDNTSAIALANNPVFHARTKHIEVDCHYIRSCIKDKLLDVHHISTKDQIADLLTKALPAPRFKLLSDKLVVSPETPA</sequence>
<protein>
    <submittedName>
        <fullName evidence="2">Retrovirus-related Pol polyprotein from transposon TNT 1-94</fullName>
    </submittedName>
</protein>
<dbReference type="EMBL" id="KZ502424">
    <property type="protein sequence ID" value="PKU79678.1"/>
    <property type="molecule type" value="Genomic_DNA"/>
</dbReference>
<dbReference type="SUPFAM" id="SSF56672">
    <property type="entry name" value="DNA/RNA polymerases"/>
    <property type="match status" value="1"/>
</dbReference>
<evidence type="ECO:0000313" key="3">
    <source>
        <dbReference type="Proteomes" id="UP000233837"/>
    </source>
</evidence>
<organism evidence="2 3">
    <name type="scientific">Dendrobium catenatum</name>
    <dbReference type="NCBI Taxonomy" id="906689"/>
    <lineage>
        <taxon>Eukaryota</taxon>
        <taxon>Viridiplantae</taxon>
        <taxon>Streptophyta</taxon>
        <taxon>Embryophyta</taxon>
        <taxon>Tracheophyta</taxon>
        <taxon>Spermatophyta</taxon>
        <taxon>Magnoliopsida</taxon>
        <taxon>Liliopsida</taxon>
        <taxon>Asparagales</taxon>
        <taxon>Orchidaceae</taxon>
        <taxon>Epidendroideae</taxon>
        <taxon>Malaxideae</taxon>
        <taxon>Dendrobiinae</taxon>
        <taxon>Dendrobium</taxon>
    </lineage>
</organism>
<accession>A0A2I0WVH8</accession>
<dbReference type="InterPro" id="IPR013103">
    <property type="entry name" value="RVT_2"/>
</dbReference>
<dbReference type="PANTHER" id="PTHR11439:SF483">
    <property type="entry name" value="PEPTIDE SYNTHASE GLIP-LIKE, PUTATIVE (AFU_ORTHOLOGUE AFUA_3G12920)-RELATED"/>
    <property type="match status" value="1"/>
</dbReference>